<feature type="compositionally biased region" description="Basic and acidic residues" evidence="1">
    <location>
        <begin position="398"/>
        <end position="414"/>
    </location>
</feature>
<gene>
    <name evidence="2" type="ORF">HK103_002262</name>
</gene>
<feature type="region of interest" description="Disordered" evidence="1">
    <location>
        <begin position="530"/>
        <end position="566"/>
    </location>
</feature>
<evidence type="ECO:0008006" key="4">
    <source>
        <dbReference type="Google" id="ProtNLM"/>
    </source>
</evidence>
<dbReference type="AlphaFoldDB" id="A0AAD5UDB4"/>
<reference evidence="2" key="1">
    <citation type="submission" date="2020-05" db="EMBL/GenBank/DDBJ databases">
        <title>Phylogenomic resolution of chytrid fungi.</title>
        <authorList>
            <person name="Stajich J.E."/>
            <person name="Amses K."/>
            <person name="Simmons R."/>
            <person name="Seto K."/>
            <person name="Myers J."/>
            <person name="Bonds A."/>
            <person name="Quandt C.A."/>
            <person name="Barry K."/>
            <person name="Liu P."/>
            <person name="Grigoriev I."/>
            <person name="Longcore J.E."/>
            <person name="James T.Y."/>
        </authorList>
    </citation>
    <scope>NUCLEOTIDE SEQUENCE</scope>
    <source>
        <strain evidence="2">PLAUS21</strain>
    </source>
</reference>
<evidence type="ECO:0000256" key="1">
    <source>
        <dbReference type="SAM" id="MobiDB-lite"/>
    </source>
</evidence>
<accession>A0AAD5UDB4</accession>
<dbReference type="Proteomes" id="UP001210925">
    <property type="component" value="Unassembled WGS sequence"/>
</dbReference>
<feature type="region of interest" description="Disordered" evidence="1">
    <location>
        <begin position="1"/>
        <end position="34"/>
    </location>
</feature>
<evidence type="ECO:0000313" key="3">
    <source>
        <dbReference type="Proteomes" id="UP001210925"/>
    </source>
</evidence>
<dbReference type="Gene3D" id="2.60.40.640">
    <property type="match status" value="2"/>
</dbReference>
<name>A0AAD5UDB4_9FUNG</name>
<sequence>MDTQNNTCTIIDKSRSTSPFSDYSQTSSLPRLPPLLHNDPIQPTSNVKFNPIPSTSGKCSKLKINVVFDSSLHVAGGSINGRLEVVSSTSKYLLLGEISVQLNGIEEILRPSFKQSQSFLKSKIMYQGDRCPPSQAVSGPIREGGYYSAIKGKTIFEFSFELPKDVPASFEVANFRLVSFKYGDQTDTAFITKHATVVDQWDLALEKSLDTSVTAVNSKPVFMGGPGVVHLEGCLLNSFVSSGNTISIEIKVTNNTKRKVSGVKVSFMKKLLMICPAIESGKENDEIKVKYLNVKTLNFNDKNYYFEPNETDFYTIRKTSLSELVCRVVVGLSMPGLFAKDLNIEFPLKVCHPASLNPPKAPVLPPLCGIDEYEEFNFNASDNFRSLDRNAARRLPWEETDMRPIEPPQKRRNSEPAPSVVKPQPRKIVMQPNEYTGAEDRYRNLAEQSVILDECLSPSQKMWNNEINRNGFGDLLDGLDNMQIQEKPKSNIVEKSRHNITECDTVHKPSANLGYIMDKAFGLLEYAITSPEESGPVPPPRTARRVKTKPPKPDLPPKPSTISIHPPQKKVYSIDKKEKIVGKSGTLTKTGPRNGTLTKMGNKSVTLTKTVNKTGTLQKPKRKTRRPKPLPKPYLISKLFSNVDEEEKTFTIRKDKVDLSFEINPLVF</sequence>
<dbReference type="EMBL" id="JADGKB010000178">
    <property type="protein sequence ID" value="KAJ3251546.1"/>
    <property type="molecule type" value="Genomic_DNA"/>
</dbReference>
<feature type="region of interest" description="Disordered" evidence="1">
    <location>
        <begin position="398"/>
        <end position="427"/>
    </location>
</feature>
<feature type="region of interest" description="Disordered" evidence="1">
    <location>
        <begin position="614"/>
        <end position="633"/>
    </location>
</feature>
<feature type="compositionally biased region" description="Polar residues" evidence="1">
    <location>
        <begin position="16"/>
        <end position="29"/>
    </location>
</feature>
<comment type="caution">
    <text evidence="2">The sequence shown here is derived from an EMBL/GenBank/DDBJ whole genome shotgun (WGS) entry which is preliminary data.</text>
</comment>
<dbReference type="InterPro" id="IPR014752">
    <property type="entry name" value="Arrestin-like_C"/>
</dbReference>
<organism evidence="2 3">
    <name type="scientific">Boothiomyces macroporosus</name>
    <dbReference type="NCBI Taxonomy" id="261099"/>
    <lineage>
        <taxon>Eukaryota</taxon>
        <taxon>Fungi</taxon>
        <taxon>Fungi incertae sedis</taxon>
        <taxon>Chytridiomycota</taxon>
        <taxon>Chytridiomycota incertae sedis</taxon>
        <taxon>Chytridiomycetes</taxon>
        <taxon>Rhizophydiales</taxon>
        <taxon>Terramycetaceae</taxon>
        <taxon>Boothiomyces</taxon>
    </lineage>
</organism>
<protein>
    <recommendedName>
        <fullName evidence="4">Arrestin C-terminal-like domain-containing protein</fullName>
    </recommendedName>
</protein>
<keyword evidence="3" id="KW-1185">Reference proteome</keyword>
<evidence type="ECO:0000313" key="2">
    <source>
        <dbReference type="EMBL" id="KAJ3251546.1"/>
    </source>
</evidence>
<proteinExistence type="predicted"/>
<feature type="compositionally biased region" description="Basic residues" evidence="1">
    <location>
        <begin position="619"/>
        <end position="629"/>
    </location>
</feature>
<dbReference type="SUPFAM" id="SSF81296">
    <property type="entry name" value="E set domains"/>
    <property type="match status" value="1"/>
</dbReference>
<dbReference type="InterPro" id="IPR014756">
    <property type="entry name" value="Ig_E-set"/>
</dbReference>